<organism evidence="2 3">
    <name type="scientific">Kibdelosporangium aridum</name>
    <dbReference type="NCBI Taxonomy" id="2030"/>
    <lineage>
        <taxon>Bacteria</taxon>
        <taxon>Bacillati</taxon>
        <taxon>Actinomycetota</taxon>
        <taxon>Actinomycetes</taxon>
        <taxon>Pseudonocardiales</taxon>
        <taxon>Pseudonocardiaceae</taxon>
        <taxon>Kibdelosporangium</taxon>
    </lineage>
</organism>
<dbReference type="Proteomes" id="UP000192674">
    <property type="component" value="Unassembled WGS sequence"/>
</dbReference>
<dbReference type="PANTHER" id="PTHR35585">
    <property type="entry name" value="HHE DOMAIN PROTEIN (AFU_ORTHOLOGUE AFUA_4G00730)"/>
    <property type="match status" value="1"/>
</dbReference>
<dbReference type="RefSeq" id="WP_084425095.1">
    <property type="nucleotide sequence ID" value="NZ_FWXV01000001.1"/>
</dbReference>
<dbReference type="EMBL" id="FWXV01000001">
    <property type="protein sequence ID" value="SMC66814.1"/>
    <property type="molecule type" value="Genomic_DNA"/>
</dbReference>
<sequence>MTDRRQDENVIALLERQHVEIRTLFGIVEGATGQERKDAFHDLVRLLAVHETAEEEVVHPEVRNIAGGDVVVDARVGEEHRAKQLLSTLYDMGPDAEGFDILFAELKADVLAHAGHEEREEFPLLRKAHDEDRLRSMAGAVRAAEMIAPTRPHPGVESPAANLLLGPPLAIMDRARDAIRSVFKR</sequence>
<evidence type="ECO:0000259" key="1">
    <source>
        <dbReference type="Pfam" id="PF01814"/>
    </source>
</evidence>
<keyword evidence="3" id="KW-1185">Reference proteome</keyword>
<reference evidence="2 3" key="1">
    <citation type="submission" date="2017-04" db="EMBL/GenBank/DDBJ databases">
        <authorList>
            <person name="Afonso C.L."/>
            <person name="Miller P.J."/>
            <person name="Scott M.A."/>
            <person name="Spackman E."/>
            <person name="Goraichik I."/>
            <person name="Dimitrov K.M."/>
            <person name="Suarez D.L."/>
            <person name="Swayne D.E."/>
        </authorList>
    </citation>
    <scope>NUCLEOTIDE SEQUENCE [LARGE SCALE GENOMIC DNA]</scope>
    <source>
        <strain evidence="2 3">DSM 43828</strain>
    </source>
</reference>
<protein>
    <submittedName>
        <fullName evidence="2">Hemerythrin HHE cation binding domain-containing protein</fullName>
    </submittedName>
</protein>
<feature type="domain" description="Hemerythrin-like" evidence="1">
    <location>
        <begin position="10"/>
        <end position="125"/>
    </location>
</feature>
<evidence type="ECO:0000313" key="3">
    <source>
        <dbReference type="Proteomes" id="UP000192674"/>
    </source>
</evidence>
<dbReference type="InterPro" id="IPR012312">
    <property type="entry name" value="Hemerythrin-like"/>
</dbReference>
<dbReference type="PANTHER" id="PTHR35585:SF1">
    <property type="entry name" value="HHE DOMAIN PROTEIN (AFU_ORTHOLOGUE AFUA_4G00730)"/>
    <property type="match status" value="1"/>
</dbReference>
<dbReference type="Gene3D" id="1.20.120.520">
    <property type="entry name" value="nmb1532 protein domain like"/>
    <property type="match status" value="1"/>
</dbReference>
<accession>A0A1Y5X4D2</accession>
<dbReference type="Pfam" id="PF01814">
    <property type="entry name" value="Hemerythrin"/>
    <property type="match status" value="1"/>
</dbReference>
<dbReference type="OrthoDB" id="3212362at2"/>
<dbReference type="AlphaFoldDB" id="A0A1Y5X4D2"/>
<proteinExistence type="predicted"/>
<dbReference type="CDD" id="cd12108">
    <property type="entry name" value="Hr-like"/>
    <property type="match status" value="1"/>
</dbReference>
<name>A0A1Y5X4D2_KIBAR</name>
<evidence type="ECO:0000313" key="2">
    <source>
        <dbReference type="EMBL" id="SMC66814.1"/>
    </source>
</evidence>
<gene>
    <name evidence="2" type="ORF">SAMN05661093_01351</name>
</gene>